<keyword evidence="1" id="KW-1133">Transmembrane helix</keyword>
<proteinExistence type="predicted"/>
<name>A0A2H5BH40_9CAUD</name>
<gene>
    <name evidence="2" type="ORF">THALASSA_129</name>
</gene>
<keyword evidence="3" id="KW-1185">Reference proteome</keyword>
<dbReference type="EMBL" id="MG649967">
    <property type="protein sequence ID" value="AUG85312.1"/>
    <property type="molecule type" value="Genomic_DNA"/>
</dbReference>
<dbReference type="Proteomes" id="UP000240962">
    <property type="component" value="Segment"/>
</dbReference>
<accession>A0A2H5BH40</accession>
<protein>
    <submittedName>
        <fullName evidence="2">Uncharacterized protein</fullName>
    </submittedName>
</protein>
<evidence type="ECO:0000313" key="3">
    <source>
        <dbReference type="Proteomes" id="UP000240962"/>
    </source>
</evidence>
<evidence type="ECO:0000256" key="1">
    <source>
        <dbReference type="SAM" id="Phobius"/>
    </source>
</evidence>
<reference evidence="3" key="1">
    <citation type="submission" date="2017-12" db="EMBL/GenBank/DDBJ databases">
        <authorList>
            <person name="Page C.L."/>
            <person name="McFadden E.F."/>
            <person name="Syed A.X."/>
            <person name="Lafty E.M."/>
            <person name="Hyatt D.A."/>
            <person name="Farronato D.M."/>
            <person name="Dong S.Z."/>
            <person name="Apostolopoulos E.L."/>
            <person name="Broussard G.W."/>
        </authorList>
    </citation>
    <scope>NUCLEOTIDE SEQUENCE [LARGE SCALE GENOMIC DNA]</scope>
</reference>
<keyword evidence="1" id="KW-0812">Transmembrane</keyword>
<organism evidence="2 3">
    <name type="scientific">Vibrio phage Thalassa</name>
    <dbReference type="NCBI Taxonomy" id="2570301"/>
    <lineage>
        <taxon>Viruses</taxon>
        <taxon>Duplodnaviria</taxon>
        <taxon>Heunggongvirae</taxon>
        <taxon>Uroviricota</taxon>
        <taxon>Caudoviricetes</taxon>
        <taxon>Demerecviridae</taxon>
        <taxon>Ermolyevavirinae</taxon>
        <taxon>Thalassavirus</taxon>
        <taxon>Thalassavirus thalassa</taxon>
    </lineage>
</organism>
<keyword evidence="1" id="KW-0472">Membrane</keyword>
<feature type="transmembrane region" description="Helical" evidence="1">
    <location>
        <begin position="6"/>
        <end position="29"/>
    </location>
</feature>
<sequence>MNSVLMGIACITLIMFSVAGLGLLLKALFPMLCNDSKEKF</sequence>
<evidence type="ECO:0000313" key="2">
    <source>
        <dbReference type="EMBL" id="AUG85312.1"/>
    </source>
</evidence>